<feature type="domain" description="Neutral/alkaline non-lysosomal ceramidase N-terminal" evidence="1">
    <location>
        <begin position="53"/>
        <end position="235"/>
    </location>
</feature>
<gene>
    <name evidence="2" type="ORF">LCGC14_3052270</name>
</gene>
<proteinExistence type="predicted"/>
<protein>
    <recommendedName>
        <fullName evidence="1">Neutral/alkaline non-lysosomal ceramidase N-terminal domain-containing protein</fullName>
    </recommendedName>
</protein>
<dbReference type="EMBL" id="LAZR01064370">
    <property type="protein sequence ID" value="KKK57657.1"/>
    <property type="molecule type" value="Genomic_DNA"/>
</dbReference>
<reference evidence="2" key="1">
    <citation type="journal article" date="2015" name="Nature">
        <title>Complex archaea that bridge the gap between prokaryotes and eukaryotes.</title>
        <authorList>
            <person name="Spang A."/>
            <person name="Saw J.H."/>
            <person name="Jorgensen S.L."/>
            <person name="Zaremba-Niedzwiedzka K."/>
            <person name="Martijn J."/>
            <person name="Lind A.E."/>
            <person name="van Eijk R."/>
            <person name="Schleper C."/>
            <person name="Guy L."/>
            <person name="Ettema T.J."/>
        </authorList>
    </citation>
    <scope>NUCLEOTIDE SEQUENCE</scope>
</reference>
<dbReference type="AlphaFoldDB" id="A0A0F8WLA1"/>
<accession>A0A0F8WLA1</accession>
<name>A0A0F8WLA1_9ZZZZ</name>
<sequence>MKNKKVGILLLVILTASILLPSALAGVEPKGNGISAGAAKISITPDTNLISYAGVNDDLHARAVVINRKGVNVVLIALDLLGIAVTDMTIPIRNEIEAEYGIDGDYVLIGSTHTHASGVDVIGIYGGSFSTYIVEVYKPSLINKVVEVVGLALDDMRRAAVRVGSIEVDGMTFNRRAYPDTGPQDTELTAMRFIDSDGETIATFVNFASHPVITMTGTLVSADFPGYLCKKLEDDNGGIGIYFNGAQGNINPSMFIKYSSPYASDDPAQYAAAEEYGEDLAEYVETALENGNLFKNLPLEVAKTVVDFPLENPGFIFAMLSGMIDRDVIITPD</sequence>
<evidence type="ECO:0000259" key="1">
    <source>
        <dbReference type="Pfam" id="PF04734"/>
    </source>
</evidence>
<evidence type="ECO:0000313" key="2">
    <source>
        <dbReference type="EMBL" id="KKK57657.1"/>
    </source>
</evidence>
<dbReference type="InterPro" id="IPR031329">
    <property type="entry name" value="NEUT/ALK_ceramidase_N"/>
</dbReference>
<dbReference type="Pfam" id="PF04734">
    <property type="entry name" value="Ceramidase_alk"/>
    <property type="match status" value="1"/>
</dbReference>
<comment type="caution">
    <text evidence="2">The sequence shown here is derived from an EMBL/GenBank/DDBJ whole genome shotgun (WGS) entry which is preliminary data.</text>
</comment>
<organism evidence="2">
    <name type="scientific">marine sediment metagenome</name>
    <dbReference type="NCBI Taxonomy" id="412755"/>
    <lineage>
        <taxon>unclassified sequences</taxon>
        <taxon>metagenomes</taxon>
        <taxon>ecological metagenomes</taxon>
    </lineage>
</organism>
<feature type="non-terminal residue" evidence="2">
    <location>
        <position position="333"/>
    </location>
</feature>